<keyword evidence="2" id="KW-1185">Reference proteome</keyword>
<evidence type="ECO:0008006" key="3">
    <source>
        <dbReference type="Google" id="ProtNLM"/>
    </source>
</evidence>
<evidence type="ECO:0000313" key="2">
    <source>
        <dbReference type="Proteomes" id="UP000011704"/>
    </source>
</evidence>
<dbReference type="AlphaFoldDB" id="M1YXL2"/>
<dbReference type="InterPro" id="IPR011990">
    <property type="entry name" value="TPR-like_helical_dom_sf"/>
</dbReference>
<dbReference type="EMBL" id="CAQJ01000029">
    <property type="protein sequence ID" value="CCQ90210.1"/>
    <property type="molecule type" value="Genomic_DNA"/>
</dbReference>
<comment type="caution">
    <text evidence="1">The sequence shown here is derived from an EMBL/GenBank/DDBJ whole genome shotgun (WGS) entry which is preliminary data.</text>
</comment>
<accession>M1YXL2</accession>
<evidence type="ECO:0000313" key="1">
    <source>
        <dbReference type="EMBL" id="CCQ90210.1"/>
    </source>
</evidence>
<dbReference type="HOGENOM" id="CLU_1738576_0_0_0"/>
<dbReference type="InParanoid" id="M1YXL2"/>
<sequence>MARAYGFEGQWGKAVLEYEQVGLSAKPDPGLWMDVAKAYVTVNRLDRARGVLKRLARSCPHYTIPSLRLIALDIEQDRLQAARQHKRTLSERLTGEERALLNSVFRLRAEGRTEPMWRAFSRLDQRIEQRIAPHKQELFKQCSEQLRQRD</sequence>
<proteinExistence type="predicted"/>
<dbReference type="Proteomes" id="UP000011704">
    <property type="component" value="Unassembled WGS sequence"/>
</dbReference>
<gene>
    <name evidence="1" type="ORF">NITGR_260015</name>
</gene>
<protein>
    <recommendedName>
        <fullName evidence="3">Tetratricopeptide repeat protein</fullName>
    </recommendedName>
</protein>
<dbReference type="STRING" id="1266370.NITGR_260015"/>
<dbReference type="Gene3D" id="1.25.40.10">
    <property type="entry name" value="Tetratricopeptide repeat domain"/>
    <property type="match status" value="1"/>
</dbReference>
<dbReference type="SUPFAM" id="SSF48452">
    <property type="entry name" value="TPR-like"/>
    <property type="match status" value="1"/>
</dbReference>
<name>M1YXL2_NITG3</name>
<reference evidence="1 2" key="1">
    <citation type="journal article" date="2013" name="Front. Microbiol.">
        <title>The genome of Nitrospina gracilis illuminates the metabolism and evolution of the major marine nitrite oxidizer.</title>
        <authorList>
            <person name="Luecker S."/>
            <person name="Nowka B."/>
            <person name="Rattei T."/>
            <person name="Spieck E."/>
            <person name="and Daims H."/>
        </authorList>
    </citation>
    <scope>NUCLEOTIDE SEQUENCE [LARGE SCALE GENOMIC DNA]</scope>
    <source>
        <strain evidence="1 2">3/211</strain>
    </source>
</reference>
<organism evidence="1 2">
    <name type="scientific">Nitrospina gracilis (strain 3/211)</name>
    <dbReference type="NCBI Taxonomy" id="1266370"/>
    <lineage>
        <taxon>Bacteria</taxon>
        <taxon>Pseudomonadati</taxon>
        <taxon>Nitrospinota/Tectimicrobiota group</taxon>
        <taxon>Nitrospinota</taxon>
        <taxon>Nitrospinia</taxon>
        <taxon>Nitrospinales</taxon>
        <taxon>Nitrospinaceae</taxon>
        <taxon>Nitrospina</taxon>
    </lineage>
</organism>